<dbReference type="CDD" id="cd03784">
    <property type="entry name" value="GT1_Gtf-like"/>
    <property type="match status" value="1"/>
</dbReference>
<dbReference type="GO" id="GO:0005975">
    <property type="term" value="P:carbohydrate metabolic process"/>
    <property type="evidence" value="ECO:0007669"/>
    <property type="project" value="InterPro"/>
</dbReference>
<feature type="compositionally biased region" description="Basic and acidic residues" evidence="2">
    <location>
        <begin position="1"/>
        <end position="15"/>
    </location>
</feature>
<proteinExistence type="predicted"/>
<dbReference type="AlphaFoldDB" id="A0AAD7B6X6"/>
<dbReference type="EMBL" id="JARKIF010000032">
    <property type="protein sequence ID" value="KAJ7611723.1"/>
    <property type="molecule type" value="Genomic_DNA"/>
</dbReference>
<evidence type="ECO:0000256" key="1">
    <source>
        <dbReference type="ARBA" id="ARBA00022679"/>
    </source>
</evidence>
<name>A0AAD7B6X6_9AGAR</name>
<dbReference type="SUPFAM" id="SSF53756">
    <property type="entry name" value="UDP-Glycosyltransferase/glycogen phosphorylase"/>
    <property type="match status" value="1"/>
</dbReference>
<dbReference type="InterPro" id="IPR050426">
    <property type="entry name" value="Glycosyltransferase_28"/>
</dbReference>
<feature type="domain" description="Erythromycin biosynthesis protein CIII-like C-terminal" evidence="4">
    <location>
        <begin position="419"/>
        <end position="511"/>
    </location>
</feature>
<keyword evidence="1" id="KW-0808">Transferase</keyword>
<dbReference type="Pfam" id="PF06722">
    <property type="entry name" value="EryCIII-like_C"/>
    <property type="match status" value="1"/>
</dbReference>
<evidence type="ECO:0000313" key="6">
    <source>
        <dbReference type="Proteomes" id="UP001221142"/>
    </source>
</evidence>
<gene>
    <name evidence="5" type="ORF">FB45DRAFT_1065751</name>
</gene>
<dbReference type="InterPro" id="IPR002213">
    <property type="entry name" value="UDP_glucos_trans"/>
</dbReference>
<protein>
    <submittedName>
        <fullName evidence="5">Glycosyltransferase family 1 protein</fullName>
    </submittedName>
</protein>
<evidence type="ECO:0000256" key="2">
    <source>
        <dbReference type="SAM" id="MobiDB-lite"/>
    </source>
</evidence>
<sequence>MNKDEEKPFHMREVDDNVPALPLDADIPPESEPKQATFVDIGSIQTNPKADFVDYISSGKGLASTARVTADGRIVISLDLKQKLPDLPQDYAQDVQEFAVDKTQWKDYPPMNIVIMIVGSRGDVQPYVALGKHLLADGHRVRIASHETFRTFVSDAGLEFFDIGGNPQDLLAYMVKNPGLMPGITSLTNGDIGRKRKMLAEMMNGCWLACHSPCQKTGRTFVADAIISNPPAFAHVHCAEALGIPLLLSFTMPWSPTASFSHPLVNISSSNAQAGLTNYLTYALADIMTWQGIGDLVNTFRTHTLGLEPLSLRSGPSLVERVKIPWTYCMSPALVPKPKDWKNYIDVVGFYFLDLAMNYTPPEDLAAFLAAGEAPVYIGFGSVVVDDAEGMTKTIFEATKQAGVRALVSAGWGGLGGLSIPDHIFILGNVPHDWLFDNERVKAVVHHGGAGTTAAGLAKGRPTVVVPFFGDQAFWGDMIHKAGAGPEPIPQKQLNVNNLRDAIQFAVSPQAGVAARKMGEQIRSEDGVRSGVESFYRHLPLLNMRCDLDPNRIAVWWSTEYCLKLSAFAAQVLSDAKILEMESLDAHRSKEYETRKEATNPVTGGAGAIYWTVTHWYGGIAQIFYSPVKGIINTTTAIPRGVMDIVTDVHEGFHNTPKLYGSKVRKAGKVTGFASGLKEGGKASCDECGLFYGYYDGITGLVREPYEGAQKEGFIGAVKGSLRSFANATIRPAGGIVGLVAHPVRGLWKSVQSPAARQQEQQQSEVRVFDGVEAVQKSTKIQRDAIVKKFNELKAGTKERKKRYREMAEEELIKKLPNRM</sequence>
<dbReference type="Gene3D" id="3.40.50.2000">
    <property type="entry name" value="Glycogen Phosphorylase B"/>
    <property type="match status" value="2"/>
</dbReference>
<evidence type="ECO:0000313" key="5">
    <source>
        <dbReference type="EMBL" id="KAJ7611723.1"/>
    </source>
</evidence>
<comment type="caution">
    <text evidence="5">The sequence shown here is derived from an EMBL/GenBank/DDBJ whole genome shotgun (WGS) entry which is preliminary data.</text>
</comment>
<dbReference type="FunFam" id="3.40.50.2000:FF:000009">
    <property type="entry name" value="Sterol 3-beta-glucosyltransferase UGT80A2"/>
    <property type="match status" value="1"/>
</dbReference>
<feature type="domain" description="Glycosyltransferase family 28 N-terminal" evidence="3">
    <location>
        <begin position="113"/>
        <end position="258"/>
    </location>
</feature>
<dbReference type="PANTHER" id="PTHR48050">
    <property type="entry name" value="STEROL 3-BETA-GLUCOSYLTRANSFERASE"/>
    <property type="match status" value="1"/>
</dbReference>
<dbReference type="Proteomes" id="UP001221142">
    <property type="component" value="Unassembled WGS sequence"/>
</dbReference>
<dbReference type="GO" id="GO:0016906">
    <property type="term" value="F:sterol 3-beta-glucosyltransferase activity"/>
    <property type="evidence" value="ECO:0007669"/>
    <property type="project" value="UniProtKB-ARBA"/>
</dbReference>
<dbReference type="PANTHER" id="PTHR48050:SF13">
    <property type="entry name" value="STEROL 3-BETA-GLUCOSYLTRANSFERASE UGT80A2"/>
    <property type="match status" value="1"/>
</dbReference>
<organism evidence="5 6">
    <name type="scientific">Roridomyces roridus</name>
    <dbReference type="NCBI Taxonomy" id="1738132"/>
    <lineage>
        <taxon>Eukaryota</taxon>
        <taxon>Fungi</taxon>
        <taxon>Dikarya</taxon>
        <taxon>Basidiomycota</taxon>
        <taxon>Agaricomycotina</taxon>
        <taxon>Agaricomycetes</taxon>
        <taxon>Agaricomycetidae</taxon>
        <taxon>Agaricales</taxon>
        <taxon>Marasmiineae</taxon>
        <taxon>Mycenaceae</taxon>
        <taxon>Roridomyces</taxon>
    </lineage>
</organism>
<accession>A0AAD7B6X6</accession>
<dbReference type="Pfam" id="PF03033">
    <property type="entry name" value="Glyco_transf_28"/>
    <property type="match status" value="1"/>
</dbReference>
<evidence type="ECO:0000259" key="3">
    <source>
        <dbReference type="Pfam" id="PF03033"/>
    </source>
</evidence>
<keyword evidence="6" id="KW-1185">Reference proteome</keyword>
<reference evidence="5" key="1">
    <citation type="submission" date="2023-03" db="EMBL/GenBank/DDBJ databases">
        <title>Massive genome expansion in bonnet fungi (Mycena s.s.) driven by repeated elements and novel gene families across ecological guilds.</title>
        <authorList>
            <consortium name="Lawrence Berkeley National Laboratory"/>
            <person name="Harder C.B."/>
            <person name="Miyauchi S."/>
            <person name="Viragh M."/>
            <person name="Kuo A."/>
            <person name="Thoen E."/>
            <person name="Andreopoulos B."/>
            <person name="Lu D."/>
            <person name="Skrede I."/>
            <person name="Drula E."/>
            <person name="Henrissat B."/>
            <person name="Morin E."/>
            <person name="Kohler A."/>
            <person name="Barry K."/>
            <person name="LaButti K."/>
            <person name="Morin E."/>
            <person name="Salamov A."/>
            <person name="Lipzen A."/>
            <person name="Mereny Z."/>
            <person name="Hegedus B."/>
            <person name="Baldrian P."/>
            <person name="Stursova M."/>
            <person name="Weitz H."/>
            <person name="Taylor A."/>
            <person name="Grigoriev I.V."/>
            <person name="Nagy L.G."/>
            <person name="Martin F."/>
            <person name="Kauserud H."/>
        </authorList>
    </citation>
    <scope>NUCLEOTIDE SEQUENCE</scope>
    <source>
        <strain evidence="5">9284</strain>
    </source>
</reference>
<dbReference type="InterPro" id="IPR004276">
    <property type="entry name" value="GlycoTrans_28_N"/>
</dbReference>
<evidence type="ECO:0000259" key="4">
    <source>
        <dbReference type="Pfam" id="PF06722"/>
    </source>
</evidence>
<dbReference type="InterPro" id="IPR010610">
    <property type="entry name" value="EryCIII-like_C"/>
</dbReference>
<feature type="region of interest" description="Disordered" evidence="2">
    <location>
        <begin position="1"/>
        <end position="33"/>
    </location>
</feature>